<sequence length="180" mass="20068">MILVLGPSGCGKSTLVKVLSSFLSSNKLKSSSKNDLNEFEELPSTVPTIGTNITTVNIGKRNMLELREVGGSMVPIWKSYYKDARGFIFIIDASNSYQISCASIQLQKVLDSPDTEGKPVLVVFNKTDIPTKSNLNEMKYLSQLDEISRNSSQVISVVETSCREKNRFSDIIKWLQTKKH</sequence>
<dbReference type="SMART" id="SM00177">
    <property type="entry name" value="ARF"/>
    <property type="match status" value="1"/>
</dbReference>
<protein>
    <recommendedName>
        <fullName evidence="5">ADP-ribosylation factor-like protein 16</fullName>
    </recommendedName>
</protein>
<keyword evidence="4" id="KW-1185">Reference proteome</keyword>
<proteinExistence type="predicted"/>
<dbReference type="PANTHER" id="PTHR46688">
    <property type="entry name" value="ADP-RIBOSYLATION FACTOR-LIKE PROTEIN 16"/>
    <property type="match status" value="1"/>
</dbReference>
<keyword evidence="2" id="KW-0342">GTP-binding</keyword>
<organism evidence="3 4">
    <name type="scientific">Clavelina lepadiformis</name>
    <name type="common">Light-bulb sea squirt</name>
    <name type="synonym">Ascidia lepadiformis</name>
    <dbReference type="NCBI Taxonomy" id="159417"/>
    <lineage>
        <taxon>Eukaryota</taxon>
        <taxon>Metazoa</taxon>
        <taxon>Chordata</taxon>
        <taxon>Tunicata</taxon>
        <taxon>Ascidiacea</taxon>
        <taxon>Aplousobranchia</taxon>
        <taxon>Clavelinidae</taxon>
        <taxon>Clavelina</taxon>
    </lineage>
</organism>
<dbReference type="InterPro" id="IPR027417">
    <property type="entry name" value="P-loop_NTPase"/>
</dbReference>
<dbReference type="EMBL" id="CAWYQH010000096">
    <property type="protein sequence ID" value="CAK8683011.1"/>
    <property type="molecule type" value="Genomic_DNA"/>
</dbReference>
<dbReference type="PANTHER" id="PTHR46688:SF1">
    <property type="entry name" value="ADP-RIBOSYLATION FACTOR-LIKE PROTEIN 16"/>
    <property type="match status" value="1"/>
</dbReference>
<keyword evidence="1" id="KW-0547">Nucleotide-binding</keyword>
<evidence type="ECO:0000256" key="1">
    <source>
        <dbReference type="ARBA" id="ARBA00022741"/>
    </source>
</evidence>
<dbReference type="Proteomes" id="UP001642483">
    <property type="component" value="Unassembled WGS sequence"/>
</dbReference>
<dbReference type="PROSITE" id="PS51417">
    <property type="entry name" value="ARF"/>
    <property type="match status" value="1"/>
</dbReference>
<evidence type="ECO:0000313" key="4">
    <source>
        <dbReference type="Proteomes" id="UP001642483"/>
    </source>
</evidence>
<dbReference type="Gene3D" id="3.40.50.300">
    <property type="entry name" value="P-loop containing nucleotide triphosphate hydrolases"/>
    <property type="match status" value="1"/>
</dbReference>
<accession>A0ABP0FWT1</accession>
<name>A0ABP0FWT1_CLALP</name>
<evidence type="ECO:0008006" key="5">
    <source>
        <dbReference type="Google" id="ProtNLM"/>
    </source>
</evidence>
<comment type="caution">
    <text evidence="3">The sequence shown here is derived from an EMBL/GenBank/DDBJ whole genome shotgun (WGS) entry which is preliminary data.</text>
</comment>
<dbReference type="Pfam" id="PF00025">
    <property type="entry name" value="Arf"/>
    <property type="match status" value="1"/>
</dbReference>
<evidence type="ECO:0000256" key="2">
    <source>
        <dbReference type="ARBA" id="ARBA00023134"/>
    </source>
</evidence>
<dbReference type="InterPro" id="IPR006689">
    <property type="entry name" value="Small_GTPase_ARF/SAR"/>
</dbReference>
<evidence type="ECO:0000313" key="3">
    <source>
        <dbReference type="EMBL" id="CAK8683011.1"/>
    </source>
</evidence>
<dbReference type="SUPFAM" id="SSF52540">
    <property type="entry name" value="P-loop containing nucleoside triphosphate hydrolases"/>
    <property type="match status" value="1"/>
</dbReference>
<gene>
    <name evidence="3" type="ORF">CVLEPA_LOCUS14129</name>
</gene>
<reference evidence="3 4" key="1">
    <citation type="submission" date="2024-02" db="EMBL/GenBank/DDBJ databases">
        <authorList>
            <person name="Daric V."/>
            <person name="Darras S."/>
        </authorList>
    </citation>
    <scope>NUCLEOTIDE SEQUENCE [LARGE SCALE GENOMIC DNA]</scope>
</reference>